<comment type="caution">
    <text evidence="2">The sequence shown here is derived from an EMBL/GenBank/DDBJ whole genome shotgun (WGS) entry which is preliminary data.</text>
</comment>
<proteinExistence type="predicted"/>
<evidence type="ECO:0000313" key="2">
    <source>
        <dbReference type="EMBL" id="EQM62837.1"/>
    </source>
</evidence>
<keyword evidence="1" id="KW-0812">Transmembrane</keyword>
<reference evidence="2 3" key="1">
    <citation type="submission" date="2013-07" db="EMBL/GenBank/DDBJ databases">
        <title>Isolation of a new Chlamydia species from the feral Sacred Ibis (Threskiornis aethiopicus): Chlamydia ibidis.</title>
        <authorList>
            <person name="Vorimore F."/>
            <person name="Hsia R.-C."/>
            <person name="Huot-Creasy H."/>
            <person name="Bastian S."/>
            <person name="Deruyter L."/>
            <person name="Passet A."/>
            <person name="Sachse K."/>
            <person name="Bavoil P."/>
            <person name="Myers G."/>
            <person name="Laroucau K."/>
        </authorList>
    </citation>
    <scope>NUCLEOTIDE SEQUENCE [LARGE SCALE GENOMIC DNA]</scope>
    <source>
        <strain evidence="2 3">10-1398/6</strain>
    </source>
</reference>
<dbReference type="Proteomes" id="UP000016064">
    <property type="component" value="Unassembled WGS sequence"/>
</dbReference>
<accession>A0ABN0MZX4</accession>
<keyword evidence="1" id="KW-1133">Transmembrane helix</keyword>
<evidence type="ECO:0000313" key="3">
    <source>
        <dbReference type="Proteomes" id="UP000016064"/>
    </source>
</evidence>
<feature type="transmembrane region" description="Helical" evidence="1">
    <location>
        <begin position="6"/>
        <end position="23"/>
    </location>
</feature>
<protein>
    <submittedName>
        <fullName evidence="2">Uncharacterized protein</fullName>
    </submittedName>
</protein>
<sequence>MQGPSLRQLLLICVLFSYNFFYFKNIIFLKRLNLFDCFYIAFVFC</sequence>
<evidence type="ECO:0000256" key="1">
    <source>
        <dbReference type="SAM" id="Phobius"/>
    </source>
</evidence>
<organism evidence="2 3">
    <name type="scientific">Chlamydia ibidis 10-1398/6</name>
    <dbReference type="NCBI Taxonomy" id="1046581"/>
    <lineage>
        <taxon>Bacteria</taxon>
        <taxon>Pseudomonadati</taxon>
        <taxon>Chlamydiota</taxon>
        <taxon>Chlamydiia</taxon>
        <taxon>Chlamydiales</taxon>
        <taxon>Chlamydiaceae</taxon>
        <taxon>Chlamydia/Chlamydophila group</taxon>
        <taxon>Chlamydia</taxon>
    </lineage>
</organism>
<keyword evidence="3" id="KW-1185">Reference proteome</keyword>
<keyword evidence="1" id="KW-0472">Membrane</keyword>
<gene>
    <name evidence="2" type="ORF">H359_0334</name>
</gene>
<name>A0ABN0MZX4_9CHLA</name>
<dbReference type="EMBL" id="APJW01000001">
    <property type="protein sequence ID" value="EQM62837.1"/>
    <property type="molecule type" value="Genomic_DNA"/>
</dbReference>